<dbReference type="OrthoDB" id="9802133at2"/>
<feature type="transmembrane region" description="Helical" evidence="2">
    <location>
        <begin position="33"/>
        <end position="55"/>
    </location>
</feature>
<reference evidence="4" key="1">
    <citation type="submission" date="2018-07" db="EMBL/GenBank/DDBJ databases">
        <authorList>
            <person name="Kim H."/>
        </authorList>
    </citation>
    <scope>NUCLEOTIDE SEQUENCE [LARGE SCALE GENOMIC DNA]</scope>
    <source>
        <strain evidence="4">F02</strain>
    </source>
</reference>
<organism evidence="3 4">
    <name type="scientific">Ephemeroptericola cinctiostellae</name>
    <dbReference type="NCBI Taxonomy" id="2268024"/>
    <lineage>
        <taxon>Bacteria</taxon>
        <taxon>Pseudomonadati</taxon>
        <taxon>Pseudomonadota</taxon>
        <taxon>Betaproteobacteria</taxon>
        <taxon>Burkholderiales</taxon>
        <taxon>Burkholderiaceae</taxon>
        <taxon>Ephemeroptericola</taxon>
    </lineage>
</organism>
<keyword evidence="4" id="KW-1185">Reference proteome</keyword>
<name>A0A345DDY6_9BURK</name>
<evidence type="ECO:0000256" key="1">
    <source>
        <dbReference type="SAM" id="MobiDB-lite"/>
    </source>
</evidence>
<keyword evidence="2" id="KW-1133">Transmembrane helix</keyword>
<gene>
    <name evidence="3" type="ORF">DTO96_102329</name>
</gene>
<keyword evidence="2" id="KW-0472">Membrane</keyword>
<feature type="region of interest" description="Disordered" evidence="1">
    <location>
        <begin position="124"/>
        <end position="144"/>
    </location>
</feature>
<keyword evidence="2" id="KW-0812">Transmembrane</keyword>
<sequence length="210" mass="23376">MNMLGSPPNASGHHWRDLDVAQIVHWPDVPRRFFLALCAMLLTAGLAWFLLMPMYDMLNIEKNKTKVLQQQYIQMVQHAAKNDREKAMAQSHGIKAIPIAGLPAWLSEFAKVTQAQHFSEVSVKPVYDTPSNPSAGGDTSGEKKNQLLNNPNVGFLVVSGVGQYDDVLNWATVMSVREEVLGVDEMTLTGDTAGRVRWQARVFFAQEVKP</sequence>
<evidence type="ECO:0000313" key="4">
    <source>
        <dbReference type="Proteomes" id="UP000252182"/>
    </source>
</evidence>
<dbReference type="RefSeq" id="WP_114563632.1">
    <property type="nucleotide sequence ID" value="NZ_CP031124.1"/>
</dbReference>
<proteinExistence type="predicted"/>
<accession>A0A345DDY6</accession>
<protein>
    <submittedName>
        <fullName evidence="3">Uncharacterized protein</fullName>
    </submittedName>
</protein>
<dbReference type="Proteomes" id="UP000252182">
    <property type="component" value="Chromosome"/>
</dbReference>
<dbReference type="EMBL" id="CP031124">
    <property type="protein sequence ID" value="AXF86574.1"/>
    <property type="molecule type" value="Genomic_DNA"/>
</dbReference>
<evidence type="ECO:0000256" key="2">
    <source>
        <dbReference type="SAM" id="Phobius"/>
    </source>
</evidence>
<dbReference type="AlphaFoldDB" id="A0A345DDY6"/>
<dbReference type="KEGG" id="hyf:DTO96_102329"/>
<evidence type="ECO:0000313" key="3">
    <source>
        <dbReference type="EMBL" id="AXF86574.1"/>
    </source>
</evidence>